<reference evidence="3" key="1">
    <citation type="submission" date="2017-04" db="EMBL/GenBank/DDBJ databases">
        <title>Function of individual gut microbiota members based on whole genome sequencing of pure cultures obtained from chicken caecum.</title>
        <authorList>
            <person name="Medvecky M."/>
            <person name="Cejkova D."/>
            <person name="Polansky O."/>
            <person name="Karasova D."/>
            <person name="Kubasova T."/>
            <person name="Cizek A."/>
            <person name="Rychlik I."/>
        </authorList>
    </citation>
    <scope>NUCLEOTIDE SEQUENCE [LARGE SCALE GENOMIC DNA]</scope>
    <source>
        <strain evidence="3">An71</strain>
    </source>
</reference>
<protein>
    <recommendedName>
        <fullName evidence="1">Xylose isomerase-like TIM barrel domain-containing protein</fullName>
    </recommendedName>
</protein>
<dbReference type="Gene3D" id="3.20.20.150">
    <property type="entry name" value="Divalent-metal-dependent TIM barrel enzymes"/>
    <property type="match status" value="1"/>
</dbReference>
<accession>A0A1Y4P6E8</accession>
<comment type="caution">
    <text evidence="2">The sequence shown here is derived from an EMBL/GenBank/DDBJ whole genome shotgun (WGS) entry which is preliminary data.</text>
</comment>
<evidence type="ECO:0000313" key="2">
    <source>
        <dbReference type="EMBL" id="OUN47940.1"/>
    </source>
</evidence>
<dbReference type="PANTHER" id="PTHR12110">
    <property type="entry name" value="HYDROXYPYRUVATE ISOMERASE"/>
    <property type="match status" value="1"/>
</dbReference>
<dbReference type="EMBL" id="NFHN01000020">
    <property type="protein sequence ID" value="OUN47940.1"/>
    <property type="molecule type" value="Genomic_DNA"/>
</dbReference>
<dbReference type="Proteomes" id="UP000195868">
    <property type="component" value="Unassembled WGS sequence"/>
</dbReference>
<dbReference type="InterPro" id="IPR013022">
    <property type="entry name" value="Xyl_isomerase-like_TIM-brl"/>
</dbReference>
<dbReference type="InterPro" id="IPR050312">
    <property type="entry name" value="IolE/XylAMocC-like"/>
</dbReference>
<feature type="domain" description="Xylose isomerase-like TIM barrel" evidence="1">
    <location>
        <begin position="23"/>
        <end position="264"/>
    </location>
</feature>
<dbReference type="InterPro" id="IPR036237">
    <property type="entry name" value="Xyl_isomerase-like_sf"/>
</dbReference>
<gene>
    <name evidence="2" type="ORF">B5G22_05995</name>
</gene>
<proteinExistence type="predicted"/>
<dbReference type="RefSeq" id="WP_087215109.1">
    <property type="nucleotide sequence ID" value="NZ_JAJGWO010000243.1"/>
</dbReference>
<dbReference type="SUPFAM" id="SSF51658">
    <property type="entry name" value="Xylose isomerase-like"/>
    <property type="match status" value="1"/>
</dbReference>
<dbReference type="AlphaFoldDB" id="A0A1Y4P6E8"/>
<evidence type="ECO:0000313" key="3">
    <source>
        <dbReference type="Proteomes" id="UP000195868"/>
    </source>
</evidence>
<evidence type="ECO:0000259" key="1">
    <source>
        <dbReference type="Pfam" id="PF01261"/>
    </source>
</evidence>
<dbReference type="Pfam" id="PF01261">
    <property type="entry name" value="AP_endonuc_2"/>
    <property type="match status" value="1"/>
</dbReference>
<organism evidence="2 3">
    <name type="scientific">Limosilactobacillus reuteri</name>
    <name type="common">Lactobacillus reuteri</name>
    <dbReference type="NCBI Taxonomy" id="1598"/>
    <lineage>
        <taxon>Bacteria</taxon>
        <taxon>Bacillati</taxon>
        <taxon>Bacillota</taxon>
        <taxon>Bacilli</taxon>
        <taxon>Lactobacillales</taxon>
        <taxon>Lactobacillaceae</taxon>
        <taxon>Limosilactobacillus</taxon>
    </lineage>
</organism>
<name>A0A1Y4P6E8_LIMRT</name>
<sequence>MSINIGIRAHDVSEHTLNHLFSVTANYGFNNVQFAPFKFLPKKLITDSSQYSPGLLTMIDQKFKEAGVKISVLGNYVNMIDYNSIVRDKNLQSYQNSLVAEKFLHAAVVGSETGSVLSPNGYTPHNFTDSALLRVIDSVKQITSAAEKLGALFAIEPGINHPLYDNYAVRRVLDAVDSPNLFVIFDLANLISKDNYKDQGTILSEAARLYGPQICTFHLKDVDFINGQKVTVPFGSGIIDVDRYISFINQLKPFTFATFEATKENQLDSALAVFHQAEKKSKAIIKALQ</sequence>